<keyword evidence="8 18" id="KW-1133">Transmembrane helix</keyword>
<comment type="subcellular location">
    <subcellularLocation>
        <location evidence="1">Cell membrane</location>
        <topology evidence="1">Multi-pass membrane protein</topology>
    </subcellularLocation>
    <subcellularLocation>
        <location evidence="16">Membrane</location>
        <topology evidence="16">Multi-pass membrane protein</topology>
    </subcellularLocation>
</comment>
<comment type="caution">
    <text evidence="20">The sequence shown here is derived from an EMBL/GenBank/DDBJ whole genome shotgun (WGS) entry which is preliminary data.</text>
</comment>
<feature type="transmembrane region" description="Helical" evidence="18">
    <location>
        <begin position="41"/>
        <end position="63"/>
    </location>
</feature>
<evidence type="ECO:0000256" key="5">
    <source>
        <dbReference type="ARBA" id="ARBA00022475"/>
    </source>
</evidence>
<dbReference type="InterPro" id="IPR047196">
    <property type="entry name" value="YidC_ALB_C"/>
</dbReference>
<dbReference type="InterPro" id="IPR028055">
    <property type="entry name" value="YidC/Oxa/ALB_C"/>
</dbReference>
<evidence type="ECO:0000256" key="10">
    <source>
        <dbReference type="ARBA" id="ARBA00023186"/>
    </source>
</evidence>
<evidence type="ECO:0000256" key="12">
    <source>
        <dbReference type="ARBA" id="ARBA00026028"/>
    </source>
</evidence>
<evidence type="ECO:0000256" key="1">
    <source>
        <dbReference type="ARBA" id="ARBA00004651"/>
    </source>
</evidence>
<dbReference type="RefSeq" id="WP_345626098.1">
    <property type="nucleotide sequence ID" value="NZ_BAABJQ010000002.1"/>
</dbReference>
<evidence type="ECO:0000256" key="13">
    <source>
        <dbReference type="ARBA" id="ARBA00031538"/>
    </source>
</evidence>
<dbReference type="Proteomes" id="UP001501570">
    <property type="component" value="Unassembled WGS sequence"/>
</dbReference>
<evidence type="ECO:0000256" key="4">
    <source>
        <dbReference type="ARBA" id="ARBA00022448"/>
    </source>
</evidence>
<feature type="domain" description="Membrane insertase YidC/Oxa/ALB C-terminal" evidence="19">
    <location>
        <begin position="43"/>
        <end position="264"/>
    </location>
</feature>
<keyword evidence="7" id="KW-0653">Protein transport</keyword>
<keyword evidence="9 18" id="KW-0472">Membrane</keyword>
<dbReference type="EMBL" id="BAABJQ010000002">
    <property type="protein sequence ID" value="GAA5178975.1"/>
    <property type="molecule type" value="Genomic_DNA"/>
</dbReference>
<evidence type="ECO:0000256" key="6">
    <source>
        <dbReference type="ARBA" id="ARBA00022692"/>
    </source>
</evidence>
<comment type="subunit">
    <text evidence="12">Interacts with the Sec translocase complex via SecD. Specifically interacts with transmembrane segments of nascent integral membrane proteins during membrane integration.</text>
</comment>
<gene>
    <name evidence="20" type="ORF">GCM10023322_07500</name>
</gene>
<feature type="transmembrane region" description="Helical" evidence="18">
    <location>
        <begin position="109"/>
        <end position="129"/>
    </location>
</feature>
<dbReference type="Pfam" id="PF02096">
    <property type="entry name" value="60KD_IMP"/>
    <property type="match status" value="1"/>
</dbReference>
<proteinExistence type="inferred from homology"/>
<comment type="function">
    <text evidence="11">Required for the insertion and/or proper folding and/or complex formation of integral membrane proteins into the membrane. Involved in integration of membrane proteins that insert both dependently and independently of the Sec translocase complex, as well as at least some lipoproteins. Aids folding of multispanning membrane proteins.</text>
</comment>
<reference evidence="21" key="1">
    <citation type="journal article" date="2019" name="Int. J. Syst. Evol. Microbiol.">
        <title>The Global Catalogue of Microorganisms (GCM) 10K type strain sequencing project: providing services to taxonomists for standard genome sequencing and annotation.</title>
        <authorList>
            <consortium name="The Broad Institute Genomics Platform"/>
            <consortium name="The Broad Institute Genome Sequencing Center for Infectious Disease"/>
            <person name="Wu L."/>
            <person name="Ma J."/>
        </authorList>
    </citation>
    <scope>NUCLEOTIDE SEQUENCE [LARGE SCALE GENOMIC DNA]</scope>
    <source>
        <strain evidence="21">JCM 18304</strain>
    </source>
</reference>
<feature type="transmembrane region" description="Helical" evidence="18">
    <location>
        <begin position="226"/>
        <end position="251"/>
    </location>
</feature>
<evidence type="ECO:0000313" key="21">
    <source>
        <dbReference type="Proteomes" id="UP001501570"/>
    </source>
</evidence>
<keyword evidence="4" id="KW-0813">Transport</keyword>
<evidence type="ECO:0000256" key="7">
    <source>
        <dbReference type="ARBA" id="ARBA00022927"/>
    </source>
</evidence>
<evidence type="ECO:0000256" key="16">
    <source>
        <dbReference type="RuleBase" id="RU003945"/>
    </source>
</evidence>
<name>A0ABP9RJK3_9ACTN</name>
<evidence type="ECO:0000256" key="11">
    <source>
        <dbReference type="ARBA" id="ARBA00025034"/>
    </source>
</evidence>
<keyword evidence="21" id="KW-1185">Reference proteome</keyword>
<feature type="region of interest" description="Disordered" evidence="17">
    <location>
        <begin position="274"/>
        <end position="327"/>
    </location>
</feature>
<evidence type="ECO:0000256" key="9">
    <source>
        <dbReference type="ARBA" id="ARBA00023136"/>
    </source>
</evidence>
<sequence length="327" mass="35691">MRTLFSPLMAPIYWVISEVLKLWQAAWHQVLGNATWLGTDWSWVLGIVFLVLTVRAILFPIFVKQTKSQRAMQALLPRVKALQEKHKGDRESLQKELVELYRSEKSNPLMGCLPMFLQVPVFIGLFHVLKHLTPTITSEKSRTLYGWTLDQFDSASHAKLFGAPIAASLRSTSAALEPLGAGGATVKIVGAILIVIMIATTFLTSRQMIRKTGRAEDPQQRMVQQLMLYGVPLSLLISGSIFPIGVVIYWVTQNLFALAQQSWVLRKYPPPRVDGNTGAAEQSGEPRASAGANDSSGNGTDRPAPSAPGPKVGAKPVSPKKGGGARP</sequence>
<evidence type="ECO:0000256" key="15">
    <source>
        <dbReference type="ARBA" id="ARBA00033342"/>
    </source>
</evidence>
<evidence type="ECO:0000256" key="2">
    <source>
        <dbReference type="ARBA" id="ARBA00010527"/>
    </source>
</evidence>
<evidence type="ECO:0000259" key="19">
    <source>
        <dbReference type="Pfam" id="PF02096"/>
    </source>
</evidence>
<evidence type="ECO:0000256" key="17">
    <source>
        <dbReference type="SAM" id="MobiDB-lite"/>
    </source>
</evidence>
<evidence type="ECO:0000256" key="18">
    <source>
        <dbReference type="SAM" id="Phobius"/>
    </source>
</evidence>
<keyword evidence="5" id="KW-1003">Cell membrane</keyword>
<protein>
    <recommendedName>
        <fullName evidence="3">Membrane protein insertase YidC</fullName>
    </recommendedName>
    <alternativeName>
        <fullName evidence="15">Foldase YidC</fullName>
    </alternativeName>
    <alternativeName>
        <fullName evidence="14">Membrane integrase YidC</fullName>
    </alternativeName>
    <alternativeName>
        <fullName evidence="13">Membrane protein YidC</fullName>
    </alternativeName>
</protein>
<dbReference type="InterPro" id="IPR001708">
    <property type="entry name" value="YidC/ALB3/OXA1/COX18"/>
</dbReference>
<dbReference type="PANTHER" id="PTHR12428">
    <property type="entry name" value="OXA1"/>
    <property type="match status" value="1"/>
</dbReference>
<comment type="similarity">
    <text evidence="2">Belongs to the OXA1/ALB3/YidC family. Type 1 subfamily.</text>
</comment>
<evidence type="ECO:0000313" key="20">
    <source>
        <dbReference type="EMBL" id="GAA5178975.1"/>
    </source>
</evidence>
<feature type="transmembrane region" description="Helical" evidence="18">
    <location>
        <begin position="184"/>
        <end position="205"/>
    </location>
</feature>
<evidence type="ECO:0000256" key="8">
    <source>
        <dbReference type="ARBA" id="ARBA00022989"/>
    </source>
</evidence>
<keyword evidence="6 16" id="KW-0812">Transmembrane</keyword>
<evidence type="ECO:0000256" key="3">
    <source>
        <dbReference type="ARBA" id="ARBA00015325"/>
    </source>
</evidence>
<keyword evidence="10" id="KW-0143">Chaperone</keyword>
<evidence type="ECO:0000256" key="14">
    <source>
        <dbReference type="ARBA" id="ARBA00033245"/>
    </source>
</evidence>
<dbReference type="CDD" id="cd20070">
    <property type="entry name" value="5TM_YidC_Alb3"/>
    <property type="match status" value="1"/>
</dbReference>
<dbReference type="NCBIfam" id="TIGR03592">
    <property type="entry name" value="yidC_oxa1_cterm"/>
    <property type="match status" value="1"/>
</dbReference>
<dbReference type="PANTHER" id="PTHR12428:SF65">
    <property type="entry name" value="CYTOCHROME C OXIDASE ASSEMBLY PROTEIN COX18, MITOCHONDRIAL"/>
    <property type="match status" value="1"/>
</dbReference>
<accession>A0ABP9RJK3</accession>
<organism evidence="20 21">
    <name type="scientific">Rugosimonospora acidiphila</name>
    <dbReference type="NCBI Taxonomy" id="556531"/>
    <lineage>
        <taxon>Bacteria</taxon>
        <taxon>Bacillati</taxon>
        <taxon>Actinomycetota</taxon>
        <taxon>Actinomycetes</taxon>
        <taxon>Micromonosporales</taxon>
        <taxon>Micromonosporaceae</taxon>
        <taxon>Rugosimonospora</taxon>
    </lineage>
</organism>